<gene>
    <name evidence="1" type="ORF">HNQ65_003281</name>
</gene>
<protein>
    <recommendedName>
        <fullName evidence="3">DUF1877 family protein</fullName>
    </recommendedName>
</protein>
<dbReference type="InterPro" id="IPR015068">
    <property type="entry name" value="DUF1877"/>
</dbReference>
<dbReference type="SUPFAM" id="SSF111069">
    <property type="entry name" value="Hypothetical protein yfbM"/>
    <property type="match status" value="1"/>
</dbReference>
<evidence type="ECO:0000313" key="1">
    <source>
        <dbReference type="EMBL" id="MBB5033691.1"/>
    </source>
</evidence>
<dbReference type="EMBL" id="JACHIG010000007">
    <property type="protein sequence ID" value="MBB5033691.1"/>
    <property type="molecule type" value="Genomic_DNA"/>
</dbReference>
<dbReference type="AlphaFoldDB" id="A0A7W7YCI2"/>
<accession>A0A7W7YCI2</accession>
<organism evidence="1 2">
    <name type="scientific">Prosthecobacter vanneervenii</name>
    <dbReference type="NCBI Taxonomy" id="48466"/>
    <lineage>
        <taxon>Bacteria</taxon>
        <taxon>Pseudomonadati</taxon>
        <taxon>Verrucomicrobiota</taxon>
        <taxon>Verrucomicrobiia</taxon>
        <taxon>Verrucomicrobiales</taxon>
        <taxon>Verrucomicrobiaceae</taxon>
        <taxon>Prosthecobacter</taxon>
    </lineage>
</organism>
<comment type="caution">
    <text evidence="1">The sequence shown here is derived from an EMBL/GenBank/DDBJ whole genome shotgun (WGS) entry which is preliminary data.</text>
</comment>
<evidence type="ECO:0008006" key="3">
    <source>
        <dbReference type="Google" id="ProtNLM"/>
    </source>
</evidence>
<sequence length="138" mass="15541">MLFPEDDTEFEAGRYLDIDKSWQIIHFLLTGDALDGDEPLCNAVMGGTEIGDVEVVYGPARFLLPEQVVEVATALTSISEDELWNRFDIEAARKAEIYPQGWTGSETDRSYVLNHFKCLKTYFVDAANAQEPVILYLS</sequence>
<evidence type="ECO:0000313" key="2">
    <source>
        <dbReference type="Proteomes" id="UP000590740"/>
    </source>
</evidence>
<name>A0A7W7YCI2_9BACT</name>
<keyword evidence="2" id="KW-1185">Reference proteome</keyword>
<proteinExistence type="predicted"/>
<dbReference type="Pfam" id="PF08974">
    <property type="entry name" value="DUF1877"/>
    <property type="match status" value="1"/>
</dbReference>
<dbReference type="Proteomes" id="UP000590740">
    <property type="component" value="Unassembled WGS sequence"/>
</dbReference>
<dbReference type="Gene3D" id="3.40.1760.10">
    <property type="entry name" value="YfbM-like super family"/>
    <property type="match status" value="1"/>
</dbReference>
<reference evidence="1 2" key="1">
    <citation type="submission" date="2020-08" db="EMBL/GenBank/DDBJ databases">
        <title>Genomic Encyclopedia of Type Strains, Phase IV (KMG-IV): sequencing the most valuable type-strain genomes for metagenomic binning, comparative biology and taxonomic classification.</title>
        <authorList>
            <person name="Goeker M."/>
        </authorList>
    </citation>
    <scope>NUCLEOTIDE SEQUENCE [LARGE SCALE GENOMIC DNA]</scope>
    <source>
        <strain evidence="1 2">DSM 12252</strain>
    </source>
</reference>
<dbReference type="InterPro" id="IPR035944">
    <property type="entry name" value="YfbM-like_sf"/>
</dbReference>